<feature type="region of interest" description="Disordered" evidence="1">
    <location>
        <begin position="61"/>
        <end position="84"/>
    </location>
</feature>
<evidence type="ECO:0000313" key="2">
    <source>
        <dbReference type="EMBL" id="EFO14326.2"/>
    </source>
</evidence>
<dbReference type="InParanoid" id="A0A1S0TIM6"/>
<reference evidence="2" key="1">
    <citation type="submission" date="2012-04" db="EMBL/GenBank/DDBJ databases">
        <title>The Genome Sequence of Loa loa.</title>
        <authorList>
            <consortium name="The Broad Institute Genome Sequencing Platform"/>
            <consortium name="Broad Institute Genome Sequencing Center for Infectious Disease"/>
            <person name="Nutman T.B."/>
            <person name="Fink D.L."/>
            <person name="Russ C."/>
            <person name="Young S."/>
            <person name="Zeng Q."/>
            <person name="Gargeya S."/>
            <person name="Alvarado L."/>
            <person name="Berlin A."/>
            <person name="Chapman S.B."/>
            <person name="Chen Z."/>
            <person name="Freedman E."/>
            <person name="Gellesch M."/>
            <person name="Goldberg J."/>
            <person name="Griggs A."/>
            <person name="Gujja S."/>
            <person name="Heilman E.R."/>
            <person name="Heiman D."/>
            <person name="Howarth C."/>
            <person name="Mehta T."/>
            <person name="Neiman D."/>
            <person name="Pearson M."/>
            <person name="Roberts A."/>
            <person name="Saif S."/>
            <person name="Shea T."/>
            <person name="Shenoy N."/>
            <person name="Sisk P."/>
            <person name="Stolte C."/>
            <person name="Sykes S."/>
            <person name="White J."/>
            <person name="Yandava C."/>
            <person name="Haas B."/>
            <person name="Henn M.R."/>
            <person name="Nusbaum C."/>
            <person name="Birren B."/>
        </authorList>
    </citation>
    <scope>NUCLEOTIDE SEQUENCE [LARGE SCALE GENOMIC DNA]</scope>
</reference>
<dbReference type="GeneID" id="9951674"/>
<dbReference type="AlphaFoldDB" id="A0A1S0TIM6"/>
<dbReference type="RefSeq" id="XP_003149742.2">
    <property type="nucleotide sequence ID" value="XM_003149694.2"/>
</dbReference>
<protein>
    <submittedName>
        <fullName evidence="2">Zinc finger protein</fullName>
    </submittedName>
</protein>
<organism evidence="2">
    <name type="scientific">Loa loa</name>
    <name type="common">Eye worm</name>
    <name type="synonym">Filaria loa</name>
    <dbReference type="NCBI Taxonomy" id="7209"/>
    <lineage>
        <taxon>Eukaryota</taxon>
        <taxon>Metazoa</taxon>
        <taxon>Ecdysozoa</taxon>
        <taxon>Nematoda</taxon>
        <taxon>Chromadorea</taxon>
        <taxon>Rhabditida</taxon>
        <taxon>Spirurina</taxon>
        <taxon>Spiruromorpha</taxon>
        <taxon>Filarioidea</taxon>
        <taxon>Onchocercidae</taxon>
        <taxon>Loa</taxon>
    </lineage>
</organism>
<evidence type="ECO:0000256" key="1">
    <source>
        <dbReference type="SAM" id="MobiDB-lite"/>
    </source>
</evidence>
<dbReference type="EMBL" id="JH712082">
    <property type="protein sequence ID" value="EFO14326.2"/>
    <property type="molecule type" value="Genomic_DNA"/>
</dbReference>
<proteinExistence type="predicted"/>
<dbReference type="CTD" id="9951674"/>
<accession>A0A1S0TIM6</accession>
<dbReference type="KEGG" id="loa:LOAG_14195"/>
<gene>
    <name evidence="2" type="ORF">LOAG_14195</name>
</gene>
<sequence>MQLYYTSDKSKSFVFSMLIYLGKHLPEEISSLRSCQTCETDNFILFDEVQTEQTELLDLPVPGNSEERIEPLGLSVQGGSGSLL</sequence>
<name>A0A1S0TIM6_LOALO</name>